<reference evidence="5 6" key="1">
    <citation type="journal article" date="2019" name="Emerg. Microbes Infect.">
        <title>Comprehensive subspecies identification of 175 nontuberculous mycobacteria species based on 7547 genomic profiles.</title>
        <authorList>
            <person name="Matsumoto Y."/>
            <person name="Kinjo T."/>
            <person name="Motooka D."/>
            <person name="Nabeya D."/>
            <person name="Jung N."/>
            <person name="Uechi K."/>
            <person name="Horii T."/>
            <person name="Iida T."/>
            <person name="Fujita J."/>
            <person name="Nakamura S."/>
        </authorList>
    </citation>
    <scope>NUCLEOTIDE SEQUENCE [LARGE SCALE GENOMIC DNA]</scope>
    <source>
        <strain evidence="5 6">JCM 6396</strain>
    </source>
</reference>
<proteinExistence type="predicted"/>
<accession>A0A7I7K1J3</accession>
<organism evidence="5 6">
    <name type="scientific">Mycolicibacterium duvalii</name>
    <dbReference type="NCBI Taxonomy" id="39688"/>
    <lineage>
        <taxon>Bacteria</taxon>
        <taxon>Bacillati</taxon>
        <taxon>Actinomycetota</taxon>
        <taxon>Actinomycetes</taxon>
        <taxon>Mycobacteriales</taxon>
        <taxon>Mycobacteriaceae</taxon>
        <taxon>Mycolicibacterium</taxon>
    </lineage>
</organism>
<keyword evidence="6" id="KW-1185">Reference proteome</keyword>
<protein>
    <recommendedName>
        <fullName evidence="4">Bacterial bifunctional deaminase-reductase C-terminal domain-containing protein</fullName>
    </recommendedName>
</protein>
<gene>
    <name evidence="5" type="ORF">MDUV_20820</name>
</gene>
<dbReference type="Proteomes" id="UP000467006">
    <property type="component" value="Chromosome"/>
</dbReference>
<dbReference type="PANTHER" id="PTHR38011">
    <property type="entry name" value="DIHYDROFOLATE REDUCTASE FAMILY PROTEIN (AFU_ORTHOLOGUE AFUA_8G06820)"/>
    <property type="match status" value="1"/>
</dbReference>
<keyword evidence="3" id="KW-0560">Oxidoreductase</keyword>
<dbReference type="NCBIfam" id="NF010664">
    <property type="entry name" value="PRK14059.1-2"/>
    <property type="match status" value="1"/>
</dbReference>
<sequence>MILRMAGDADGTQFTLLGAETTVDQRGLAAYYRYPDGLQSCWVRANMITSADGGATRDGRSGGLGAAGDRALFGTLRQLADVILVGAGTVRTENYSGVQFDAARRAARQRAGQAEVPPIAVLTRTGRLDRECRLFERTEVAPLILTCTDSVADTRARLGDVAEVFDVSRARPGSVDLPAVLDLLAQRGLYRVLAEGGPAILGALIAESLLDELCVTVAPLLVGGPSARIVTGGGAVATRMRPAAPLTDADGFLYLRYLRADDPR</sequence>
<dbReference type="PANTHER" id="PTHR38011:SF7">
    <property type="entry name" value="2,5-DIAMINO-6-RIBOSYLAMINO-4(3H)-PYRIMIDINONE 5'-PHOSPHATE REDUCTASE"/>
    <property type="match status" value="1"/>
</dbReference>
<dbReference type="InterPro" id="IPR002734">
    <property type="entry name" value="RibDG_C"/>
</dbReference>
<dbReference type="GO" id="GO:0009231">
    <property type="term" value="P:riboflavin biosynthetic process"/>
    <property type="evidence" value="ECO:0007669"/>
    <property type="project" value="InterPro"/>
</dbReference>
<dbReference type="EMBL" id="AP022563">
    <property type="protein sequence ID" value="BBX17222.1"/>
    <property type="molecule type" value="Genomic_DNA"/>
</dbReference>
<name>A0A7I7K1J3_9MYCO</name>
<dbReference type="InterPro" id="IPR050765">
    <property type="entry name" value="Riboflavin_Biosynth_HTPR"/>
</dbReference>
<feature type="domain" description="Bacterial bifunctional deaminase-reductase C-terminal" evidence="4">
    <location>
        <begin position="42"/>
        <end position="247"/>
    </location>
</feature>
<dbReference type="NCBIfam" id="NF010665">
    <property type="entry name" value="PRK14059.1-4"/>
    <property type="match status" value="1"/>
</dbReference>
<dbReference type="GO" id="GO:0008703">
    <property type="term" value="F:5-amino-6-(5-phosphoribosylamino)uracil reductase activity"/>
    <property type="evidence" value="ECO:0007669"/>
    <property type="project" value="InterPro"/>
</dbReference>
<evidence type="ECO:0000256" key="2">
    <source>
        <dbReference type="ARBA" id="ARBA00022857"/>
    </source>
</evidence>
<dbReference type="Pfam" id="PF01872">
    <property type="entry name" value="RibD_C"/>
    <property type="match status" value="1"/>
</dbReference>
<dbReference type="SUPFAM" id="SSF53597">
    <property type="entry name" value="Dihydrofolate reductase-like"/>
    <property type="match status" value="1"/>
</dbReference>
<dbReference type="Gene3D" id="3.40.430.10">
    <property type="entry name" value="Dihydrofolate Reductase, subunit A"/>
    <property type="match status" value="1"/>
</dbReference>
<evidence type="ECO:0000256" key="1">
    <source>
        <dbReference type="ARBA" id="ARBA00005104"/>
    </source>
</evidence>
<keyword evidence="2" id="KW-0521">NADP</keyword>
<evidence type="ECO:0000256" key="3">
    <source>
        <dbReference type="ARBA" id="ARBA00023002"/>
    </source>
</evidence>
<dbReference type="AlphaFoldDB" id="A0A7I7K1J3"/>
<dbReference type="KEGG" id="mdu:MDUV_20820"/>
<dbReference type="InterPro" id="IPR024072">
    <property type="entry name" value="DHFR-like_dom_sf"/>
</dbReference>
<evidence type="ECO:0000259" key="4">
    <source>
        <dbReference type="Pfam" id="PF01872"/>
    </source>
</evidence>
<evidence type="ECO:0000313" key="5">
    <source>
        <dbReference type="EMBL" id="BBX17222.1"/>
    </source>
</evidence>
<evidence type="ECO:0000313" key="6">
    <source>
        <dbReference type="Proteomes" id="UP000467006"/>
    </source>
</evidence>
<comment type="pathway">
    <text evidence="1">Cofactor biosynthesis; riboflavin biosynthesis.</text>
</comment>